<evidence type="ECO:0000313" key="4">
    <source>
        <dbReference type="Proteomes" id="UP000018201"/>
    </source>
</evidence>
<dbReference type="EMBL" id="HG692143">
    <property type="protein sequence ID" value="CDI81769.1"/>
    <property type="molecule type" value="Genomic_DNA"/>
</dbReference>
<gene>
    <name evidence="3" type="ORF">EPH_0054450</name>
</gene>
<dbReference type="VEuPathDB" id="ToxoDB:EPH_0054450"/>
<name>U6GT58_9EIME</name>
<organism evidence="3 4">
    <name type="scientific">Eimeria praecox</name>
    <dbReference type="NCBI Taxonomy" id="51316"/>
    <lineage>
        <taxon>Eukaryota</taxon>
        <taxon>Sar</taxon>
        <taxon>Alveolata</taxon>
        <taxon>Apicomplexa</taxon>
        <taxon>Conoidasida</taxon>
        <taxon>Coccidia</taxon>
        <taxon>Eucoccidiorida</taxon>
        <taxon>Eimeriorina</taxon>
        <taxon>Eimeriidae</taxon>
        <taxon>Eimeria</taxon>
    </lineage>
</organism>
<accession>U6GT58</accession>
<keyword evidence="2" id="KW-0472">Membrane</keyword>
<dbReference type="AlphaFoldDB" id="U6GT58"/>
<evidence type="ECO:0008006" key="5">
    <source>
        <dbReference type="Google" id="ProtNLM"/>
    </source>
</evidence>
<feature type="compositionally biased region" description="Low complexity" evidence="1">
    <location>
        <begin position="176"/>
        <end position="190"/>
    </location>
</feature>
<dbReference type="OrthoDB" id="346600at2759"/>
<keyword evidence="2" id="KW-1133">Transmembrane helix</keyword>
<keyword evidence="2" id="KW-0812">Transmembrane</keyword>
<reference evidence="3" key="2">
    <citation type="submission" date="2013-10" db="EMBL/GenBank/DDBJ databases">
        <authorList>
            <person name="Aslett M."/>
        </authorList>
    </citation>
    <scope>NUCLEOTIDE SEQUENCE [LARGE SCALE GENOMIC DNA]</scope>
    <source>
        <strain evidence="3">Houghton</strain>
    </source>
</reference>
<feature type="transmembrane region" description="Helical" evidence="2">
    <location>
        <begin position="67"/>
        <end position="88"/>
    </location>
</feature>
<reference evidence="3" key="1">
    <citation type="submission" date="2013-10" db="EMBL/GenBank/DDBJ databases">
        <title>Genomic analysis of the causative agents of coccidiosis in chickens.</title>
        <authorList>
            <person name="Reid A.J."/>
            <person name="Blake D."/>
            <person name="Billington K."/>
            <person name="Browne H."/>
            <person name="Dunn M."/>
            <person name="Hung S."/>
            <person name="Kawahara F."/>
            <person name="Miranda-Saavedra D."/>
            <person name="Mourier T."/>
            <person name="Nagra H."/>
            <person name="Otto T.D."/>
            <person name="Rawlings N."/>
            <person name="Sanchez A."/>
            <person name="Sanders M."/>
            <person name="Subramaniam C."/>
            <person name="Tay Y."/>
            <person name="Dear P."/>
            <person name="Doerig C."/>
            <person name="Gruber A."/>
            <person name="Parkinson J."/>
            <person name="Shirley M."/>
            <person name="Wan K.L."/>
            <person name="Berriman M."/>
            <person name="Tomley F."/>
            <person name="Pain A."/>
        </authorList>
    </citation>
    <scope>NUCLEOTIDE SEQUENCE [LARGE SCALE GENOMIC DNA]</scope>
    <source>
        <strain evidence="3">Houghton</strain>
    </source>
</reference>
<evidence type="ECO:0000313" key="3">
    <source>
        <dbReference type="EMBL" id="CDI81769.1"/>
    </source>
</evidence>
<evidence type="ECO:0000256" key="2">
    <source>
        <dbReference type="SAM" id="Phobius"/>
    </source>
</evidence>
<keyword evidence="4" id="KW-1185">Reference proteome</keyword>
<dbReference type="Proteomes" id="UP000018201">
    <property type="component" value="Unassembled WGS sequence"/>
</dbReference>
<evidence type="ECO:0000256" key="1">
    <source>
        <dbReference type="SAM" id="MobiDB-lite"/>
    </source>
</evidence>
<feature type="region of interest" description="Disordered" evidence="1">
    <location>
        <begin position="170"/>
        <end position="219"/>
    </location>
</feature>
<sequence length="393" mass="42230">MDLGLSSLLELPSVQPLGSVEPGRFSMRSTSAPEQRSISLSMQDLEKSGHIRPVRHLNRAKVSLPPMWLTIAILLGASLLFVSLCGGIRRLQSGATLRQLADGDGEGEPSFSGNPFFTEQDWIPLDADELEALCGQVGQWAPSSARHSASSSSLRTVDAAAGSKGYTAGYDMGNMQSPGSVSSGPSNGQQAQAFSSTQPKGKRPSEQYGNEWGDNPVKVGRFAYDSSPGADGPAESSGVQRLEGTVQHTTDTASVYPTDLGLSQLSPPFVHQGPAYEAADRHTTREVMRDSMLELVYSSDAPTEASSVPSANADPTLQSFRGPIEAFLPQGVWVQPHYAASSARLNVGTGIFVRCPHRGLFCSVYKRRSYFTVFQRPHRSFFTPRRMGTCGAK</sequence>
<protein>
    <recommendedName>
        <fullName evidence="5">Transmembrane protein</fullName>
    </recommendedName>
</protein>
<proteinExistence type="predicted"/>